<dbReference type="GO" id="GO:0042802">
    <property type="term" value="F:identical protein binding"/>
    <property type="evidence" value="ECO:0007669"/>
    <property type="project" value="TreeGrafter"/>
</dbReference>
<keyword evidence="4" id="KW-1185">Reference proteome</keyword>
<dbReference type="OrthoDB" id="9791139at2"/>
<dbReference type="EMBL" id="NIOJ01000044">
    <property type="protein sequence ID" value="PNT96825.1"/>
    <property type="molecule type" value="Genomic_DNA"/>
</dbReference>
<dbReference type="GO" id="GO:0006046">
    <property type="term" value="P:N-acetylglucosamine catabolic process"/>
    <property type="evidence" value="ECO:0007669"/>
    <property type="project" value="TreeGrafter"/>
</dbReference>
<evidence type="ECO:0000259" key="2">
    <source>
        <dbReference type="Pfam" id="PF01182"/>
    </source>
</evidence>
<dbReference type="InterPro" id="IPR006148">
    <property type="entry name" value="Glc/Gal-6P_isomerase"/>
</dbReference>
<accession>A0A2K2FA08</accession>
<sequence>MGKAAACDAGAYMRKLLKIKDEINCIFAAAPSQNEFLKYLAVQDIEWSRVNAFHMDEYISLKKGDERLFASFLKANIFDKVRFKKVHYMEINEASIDEGIREYEELLVEHPVDIVFMGIGENGHIAFNDPHVADFRDNKTIKVVDLDEKCRMQQVHDGCFPSLEEVPKYAVTLTIPALMRATKIFCIVPSATKAEAVKLTVLGEVTEKCPATILRKHSDATLYLDREAGKYLIQEVE</sequence>
<protein>
    <submittedName>
        <fullName evidence="3">Glucosamine-6-phosphate deaminase</fullName>
    </submittedName>
</protein>
<dbReference type="CDD" id="cd01399">
    <property type="entry name" value="GlcN6P_deaminase"/>
    <property type="match status" value="1"/>
</dbReference>
<dbReference type="Proteomes" id="UP000236151">
    <property type="component" value="Unassembled WGS sequence"/>
</dbReference>
<dbReference type="SUPFAM" id="SSF100950">
    <property type="entry name" value="NagB/RpiA/CoA transferase-like"/>
    <property type="match status" value="1"/>
</dbReference>
<gene>
    <name evidence="3" type="ORF">CDQ84_14475</name>
</gene>
<dbReference type="PROSITE" id="PS01161">
    <property type="entry name" value="GLC_GALNAC_ISOMERASE"/>
    <property type="match status" value="1"/>
</dbReference>
<dbReference type="Gene3D" id="3.40.50.1360">
    <property type="match status" value="1"/>
</dbReference>
<dbReference type="InterPro" id="IPR037171">
    <property type="entry name" value="NagB/RpiA_transferase-like"/>
</dbReference>
<proteinExistence type="predicted"/>
<dbReference type="InterPro" id="IPR018321">
    <property type="entry name" value="Glucosamine6P_isomerase_CS"/>
</dbReference>
<dbReference type="InterPro" id="IPR004547">
    <property type="entry name" value="Glucosamine6P_isomerase"/>
</dbReference>
<dbReference type="KEGG" id="cthd:CDO33_08225"/>
<reference evidence="3 4" key="1">
    <citation type="submission" date="2017-06" db="EMBL/GenBank/DDBJ databases">
        <title>Investigating the central metabolism of Clostridium thermosuccinogenes.</title>
        <authorList>
            <person name="Koendjbiharie J.G."/>
            <person name="van Kranenburg R."/>
        </authorList>
    </citation>
    <scope>NUCLEOTIDE SEQUENCE [LARGE SCALE GENOMIC DNA]</scope>
    <source>
        <strain evidence="3 4">DSM 5806</strain>
    </source>
</reference>
<keyword evidence="1" id="KW-0119">Carbohydrate metabolism</keyword>
<organism evidence="3 4">
    <name type="scientific">Clostridium thermosuccinogenes</name>
    <dbReference type="NCBI Taxonomy" id="84032"/>
    <lineage>
        <taxon>Bacteria</taxon>
        <taxon>Bacillati</taxon>
        <taxon>Bacillota</taxon>
        <taxon>Clostridia</taxon>
        <taxon>Eubacteriales</taxon>
        <taxon>Clostridiaceae</taxon>
        <taxon>Clostridium</taxon>
    </lineage>
</organism>
<comment type="caution">
    <text evidence="3">The sequence shown here is derived from an EMBL/GenBank/DDBJ whole genome shotgun (WGS) entry which is preliminary data.</text>
</comment>
<name>A0A2K2FA08_9CLOT</name>
<dbReference type="GO" id="GO:0005737">
    <property type="term" value="C:cytoplasm"/>
    <property type="evidence" value="ECO:0007669"/>
    <property type="project" value="TreeGrafter"/>
</dbReference>
<evidence type="ECO:0000313" key="3">
    <source>
        <dbReference type="EMBL" id="PNT96825.1"/>
    </source>
</evidence>
<dbReference type="PANTHER" id="PTHR11280:SF6">
    <property type="entry name" value="GLUCOSAMINE-6-PHOSPHATE ISOMERASE NAGB"/>
    <property type="match status" value="1"/>
</dbReference>
<dbReference type="GO" id="GO:0006043">
    <property type="term" value="P:glucosamine catabolic process"/>
    <property type="evidence" value="ECO:0007669"/>
    <property type="project" value="TreeGrafter"/>
</dbReference>
<feature type="domain" description="Glucosamine/galactosamine-6-phosphate isomerase" evidence="2">
    <location>
        <begin position="34"/>
        <end position="220"/>
    </location>
</feature>
<evidence type="ECO:0000256" key="1">
    <source>
        <dbReference type="ARBA" id="ARBA00023277"/>
    </source>
</evidence>
<evidence type="ECO:0000313" key="4">
    <source>
        <dbReference type="Proteomes" id="UP000236151"/>
    </source>
</evidence>
<dbReference type="GO" id="GO:0004342">
    <property type="term" value="F:glucosamine-6-phosphate deaminase activity"/>
    <property type="evidence" value="ECO:0007669"/>
    <property type="project" value="InterPro"/>
</dbReference>
<dbReference type="GO" id="GO:0005975">
    <property type="term" value="P:carbohydrate metabolic process"/>
    <property type="evidence" value="ECO:0007669"/>
    <property type="project" value="InterPro"/>
</dbReference>
<dbReference type="Pfam" id="PF01182">
    <property type="entry name" value="Glucosamine_iso"/>
    <property type="match status" value="1"/>
</dbReference>
<dbReference type="GO" id="GO:0019262">
    <property type="term" value="P:N-acetylneuraminate catabolic process"/>
    <property type="evidence" value="ECO:0007669"/>
    <property type="project" value="TreeGrafter"/>
</dbReference>
<dbReference type="AlphaFoldDB" id="A0A2K2FA08"/>
<dbReference type="PANTHER" id="PTHR11280">
    <property type="entry name" value="GLUCOSAMINE-6-PHOSPHATE ISOMERASE"/>
    <property type="match status" value="1"/>
</dbReference>